<evidence type="ECO:0000313" key="2">
    <source>
        <dbReference type="Proteomes" id="UP000191686"/>
    </source>
</evidence>
<name>A0ABD4UFB8_9BURK</name>
<protein>
    <submittedName>
        <fullName evidence="1">Uncharacterized protein</fullName>
    </submittedName>
</protein>
<dbReference type="Proteomes" id="UP000191686">
    <property type="component" value="Unassembled WGS sequence"/>
</dbReference>
<evidence type="ECO:0000313" key="1">
    <source>
        <dbReference type="EMBL" id="MCW3712689.1"/>
    </source>
</evidence>
<dbReference type="RefSeq" id="WP_046196224.1">
    <property type="nucleotide sequence ID" value="NZ_CAJPCR010000059.1"/>
</dbReference>
<accession>A0ABD4UFB8</accession>
<dbReference type="AlphaFoldDB" id="A0ABD4UFB8"/>
<sequence>MSKSKKRAIAYLDELLARQRAQREASVRAGRAASKPVDPYEITFAPADHCGDPAQALDAA</sequence>
<reference evidence="1 2" key="1">
    <citation type="journal article" date="2017" name="Front. Microbiol.">
        <title>Genomics reveals a unique clone of Burkholderia cenocepacia harbouring an actively excising novel genomic island.</title>
        <authorList>
            <person name="Patil P."/>
            <person name="Mali S."/>
            <person name="Midha S."/>
            <person name="Gautam V."/>
            <person name="Dash L."/>
            <person name="Kumar S."/>
            <person name="Shastri J."/>
            <person name="Singhal L."/>
            <person name="Patil P.B."/>
        </authorList>
    </citation>
    <scope>NUCLEOTIDE SEQUENCE [LARGE SCALE GENOMIC DNA]</scope>
    <source>
        <strain evidence="1 2">BC-19</strain>
    </source>
</reference>
<proteinExistence type="predicted"/>
<organism evidence="1 2">
    <name type="scientific">Burkholderia cenocepacia</name>
    <dbReference type="NCBI Taxonomy" id="95486"/>
    <lineage>
        <taxon>Bacteria</taxon>
        <taxon>Pseudomonadati</taxon>
        <taxon>Pseudomonadota</taxon>
        <taxon>Betaproteobacteria</taxon>
        <taxon>Burkholderiales</taxon>
        <taxon>Burkholderiaceae</taxon>
        <taxon>Burkholderia</taxon>
        <taxon>Burkholderia cepacia complex</taxon>
    </lineage>
</organism>
<dbReference type="EMBL" id="JYMX02000010">
    <property type="protein sequence ID" value="MCW3712689.1"/>
    <property type="molecule type" value="Genomic_DNA"/>
</dbReference>
<gene>
    <name evidence="1" type="ORF">UE95_015475</name>
</gene>
<reference evidence="1 2" key="2">
    <citation type="journal article" date="2017" name="Front. Microbiol.">
        <title>Genomics Reveals a Unique Clone of Burkholderia cenocepacia Harboring an Actively Excising Novel Genomic Island.</title>
        <authorList>
            <person name="Patil P.P."/>
            <person name="Mali S."/>
            <person name="Midha S."/>
            <person name="Gautam V."/>
            <person name="Dash L."/>
            <person name="Kumar S."/>
            <person name="Shastri J."/>
            <person name="Singhal L."/>
            <person name="Patil P.B."/>
        </authorList>
    </citation>
    <scope>NUCLEOTIDE SEQUENCE [LARGE SCALE GENOMIC DNA]</scope>
    <source>
        <strain evidence="1 2">BC-19</strain>
    </source>
</reference>
<comment type="caution">
    <text evidence="1">The sequence shown here is derived from an EMBL/GenBank/DDBJ whole genome shotgun (WGS) entry which is preliminary data.</text>
</comment>